<feature type="region of interest" description="Disordered" evidence="1">
    <location>
        <begin position="79"/>
        <end position="138"/>
    </location>
</feature>
<dbReference type="GeneID" id="39990348"/>
<name>A0A1X0NHD8_9TRYP</name>
<evidence type="ECO:0000313" key="4">
    <source>
        <dbReference type="Proteomes" id="UP000192257"/>
    </source>
</evidence>
<feature type="compositionally biased region" description="Basic and acidic residues" evidence="1">
    <location>
        <begin position="122"/>
        <end position="138"/>
    </location>
</feature>
<dbReference type="EMBL" id="NBCO01000050">
    <property type="protein sequence ID" value="ORC84067.1"/>
    <property type="molecule type" value="Genomic_DNA"/>
</dbReference>
<dbReference type="RefSeq" id="XP_028878133.1">
    <property type="nucleotide sequence ID" value="XM_029030568.1"/>
</dbReference>
<gene>
    <name evidence="3" type="ORF">TM35_000501210</name>
</gene>
<evidence type="ECO:0000256" key="2">
    <source>
        <dbReference type="SAM" id="SignalP"/>
    </source>
</evidence>
<comment type="caution">
    <text evidence="3">The sequence shown here is derived from an EMBL/GenBank/DDBJ whole genome shotgun (WGS) entry which is preliminary data.</text>
</comment>
<sequence>MMLRRVLCCFALLLNVASLCVSGSGAAGTAAIGPGTPCISDSSDADCSSPGPAAVVHPPAPGVVLRPSGSCPNGTQPCTAPAAAAAAGSCPDTGSTGADTGDTCTSPAQGPSGGSNGGGDRSTAREHELTGKEGHPSS</sequence>
<proteinExistence type="predicted"/>
<organism evidence="3 4">
    <name type="scientific">Trypanosoma theileri</name>
    <dbReference type="NCBI Taxonomy" id="67003"/>
    <lineage>
        <taxon>Eukaryota</taxon>
        <taxon>Discoba</taxon>
        <taxon>Euglenozoa</taxon>
        <taxon>Kinetoplastea</taxon>
        <taxon>Metakinetoplastina</taxon>
        <taxon>Trypanosomatida</taxon>
        <taxon>Trypanosomatidae</taxon>
        <taxon>Trypanosoma</taxon>
    </lineage>
</organism>
<dbReference type="Proteomes" id="UP000192257">
    <property type="component" value="Unassembled WGS sequence"/>
</dbReference>
<feature type="compositionally biased region" description="Low complexity" evidence="1">
    <location>
        <begin position="80"/>
        <end position="105"/>
    </location>
</feature>
<evidence type="ECO:0000313" key="3">
    <source>
        <dbReference type="EMBL" id="ORC84067.1"/>
    </source>
</evidence>
<feature type="signal peptide" evidence="2">
    <location>
        <begin position="1"/>
        <end position="18"/>
    </location>
</feature>
<evidence type="ECO:0000256" key="1">
    <source>
        <dbReference type="SAM" id="MobiDB-lite"/>
    </source>
</evidence>
<keyword evidence="2" id="KW-0732">Signal</keyword>
<dbReference type="VEuPathDB" id="TriTrypDB:TM35_000501210"/>
<feature type="non-terminal residue" evidence="3">
    <location>
        <position position="138"/>
    </location>
</feature>
<accession>A0A1X0NHD8</accession>
<feature type="chain" id="PRO_5013027019" description="Secreted protein" evidence="2">
    <location>
        <begin position="19"/>
        <end position="138"/>
    </location>
</feature>
<dbReference type="AlphaFoldDB" id="A0A1X0NHD8"/>
<evidence type="ECO:0008006" key="5">
    <source>
        <dbReference type="Google" id="ProtNLM"/>
    </source>
</evidence>
<reference evidence="3 4" key="1">
    <citation type="submission" date="2017-03" db="EMBL/GenBank/DDBJ databases">
        <title>An alternative strategy for trypanosome survival in the mammalian bloodstream revealed through genome and transcriptome analysis of the ubiquitous bovine parasite Trypanosoma (Megatrypanum) theileri.</title>
        <authorList>
            <person name="Kelly S."/>
            <person name="Ivens A."/>
            <person name="Mott A."/>
            <person name="O'Neill E."/>
            <person name="Emms D."/>
            <person name="Macleod O."/>
            <person name="Voorheis P."/>
            <person name="Matthews J."/>
            <person name="Matthews K."/>
            <person name="Carrington M."/>
        </authorList>
    </citation>
    <scope>NUCLEOTIDE SEQUENCE [LARGE SCALE GENOMIC DNA]</scope>
    <source>
        <strain evidence="3">Edinburgh</strain>
    </source>
</reference>
<feature type="compositionally biased region" description="Gly residues" evidence="1">
    <location>
        <begin position="111"/>
        <end position="120"/>
    </location>
</feature>
<keyword evidence="4" id="KW-1185">Reference proteome</keyword>
<protein>
    <recommendedName>
        <fullName evidence="5">Secreted protein</fullName>
    </recommendedName>
</protein>